<sequence length="133" mass="15131">MHEHKTKKKISIIGRFQRQSKQLFLGNGLDMAIRSWIRYTKQSKPTVHNIITQHASALINGAAHELSRASHANPELHAECSIPHPMPLIEWSHHLQPLALWTCLRAPIPLRKSLLLVLTLRTVCVTTHRGFCV</sequence>
<dbReference type="EMBL" id="JBBPBN010000187">
    <property type="protein sequence ID" value="KAK8973311.1"/>
    <property type="molecule type" value="Genomic_DNA"/>
</dbReference>
<protein>
    <submittedName>
        <fullName evidence="1">Uncharacterized protein</fullName>
    </submittedName>
</protein>
<proteinExistence type="predicted"/>
<accession>A0ABR2NAX1</accession>
<evidence type="ECO:0000313" key="1">
    <source>
        <dbReference type="EMBL" id="KAK8973311.1"/>
    </source>
</evidence>
<gene>
    <name evidence="1" type="ORF">V6N11_069181</name>
</gene>
<comment type="caution">
    <text evidence="1">The sequence shown here is derived from an EMBL/GenBank/DDBJ whole genome shotgun (WGS) entry which is preliminary data.</text>
</comment>
<organism evidence="1 2">
    <name type="scientific">Hibiscus sabdariffa</name>
    <name type="common">roselle</name>
    <dbReference type="NCBI Taxonomy" id="183260"/>
    <lineage>
        <taxon>Eukaryota</taxon>
        <taxon>Viridiplantae</taxon>
        <taxon>Streptophyta</taxon>
        <taxon>Embryophyta</taxon>
        <taxon>Tracheophyta</taxon>
        <taxon>Spermatophyta</taxon>
        <taxon>Magnoliopsida</taxon>
        <taxon>eudicotyledons</taxon>
        <taxon>Gunneridae</taxon>
        <taxon>Pentapetalae</taxon>
        <taxon>rosids</taxon>
        <taxon>malvids</taxon>
        <taxon>Malvales</taxon>
        <taxon>Malvaceae</taxon>
        <taxon>Malvoideae</taxon>
        <taxon>Hibiscus</taxon>
    </lineage>
</organism>
<dbReference type="Proteomes" id="UP001396334">
    <property type="component" value="Unassembled WGS sequence"/>
</dbReference>
<keyword evidence="2" id="KW-1185">Reference proteome</keyword>
<evidence type="ECO:0000313" key="2">
    <source>
        <dbReference type="Proteomes" id="UP001396334"/>
    </source>
</evidence>
<name>A0ABR2NAX1_9ROSI</name>
<reference evidence="1 2" key="1">
    <citation type="journal article" date="2024" name="G3 (Bethesda)">
        <title>Genome assembly of Hibiscus sabdariffa L. provides insights into metabolisms of medicinal natural products.</title>
        <authorList>
            <person name="Kim T."/>
        </authorList>
    </citation>
    <scope>NUCLEOTIDE SEQUENCE [LARGE SCALE GENOMIC DNA]</scope>
    <source>
        <strain evidence="1">TK-2024</strain>
        <tissue evidence="1">Old leaves</tissue>
    </source>
</reference>